<name>A0AAJ1AHV6_9BACT</name>
<evidence type="ECO:0000256" key="17">
    <source>
        <dbReference type="ARBA" id="ARBA00033321"/>
    </source>
</evidence>
<keyword evidence="10 18" id="KW-0812">Transmembrane</keyword>
<evidence type="ECO:0000256" key="15">
    <source>
        <dbReference type="ARBA" id="ARBA00023211"/>
    </source>
</evidence>
<proteinExistence type="predicted"/>
<keyword evidence="14" id="KW-0594">Phospholipid biosynthesis</keyword>
<feature type="transmembrane region" description="Helical" evidence="18">
    <location>
        <begin position="130"/>
        <end position="148"/>
    </location>
</feature>
<protein>
    <recommendedName>
        <fullName evidence="5">Phosphatidylcholine synthase</fullName>
        <ecNumber evidence="4">2.7.8.24</ecNumber>
    </recommendedName>
    <alternativeName>
        <fullName evidence="17">CDP-diglyceride-choline O-phosphatidyltransferase</fullName>
    </alternativeName>
</protein>
<evidence type="ECO:0000256" key="1">
    <source>
        <dbReference type="ARBA" id="ARBA00000958"/>
    </source>
</evidence>
<feature type="transmembrane region" description="Helical" evidence="18">
    <location>
        <begin position="154"/>
        <end position="175"/>
    </location>
</feature>
<comment type="subcellular location">
    <subcellularLocation>
        <location evidence="3">Cell inner membrane</location>
        <topology evidence="3">Multi-pass membrane protein</topology>
    </subcellularLocation>
</comment>
<keyword evidence="9" id="KW-0808">Transferase</keyword>
<evidence type="ECO:0000256" key="10">
    <source>
        <dbReference type="ARBA" id="ARBA00022692"/>
    </source>
</evidence>
<dbReference type="GO" id="GO:0050520">
    <property type="term" value="F:phosphatidylcholine synthase activity"/>
    <property type="evidence" value="ECO:0007669"/>
    <property type="project" value="UniProtKB-EC"/>
</dbReference>
<dbReference type="InterPro" id="IPR026027">
    <property type="entry name" value="PcS"/>
</dbReference>
<keyword evidence="16" id="KW-1208">Phospholipid metabolism</keyword>
<evidence type="ECO:0000256" key="9">
    <source>
        <dbReference type="ARBA" id="ARBA00022679"/>
    </source>
</evidence>
<comment type="caution">
    <text evidence="19">The sequence shown here is derived from an EMBL/GenBank/DDBJ whole genome shotgun (WGS) entry which is preliminary data.</text>
</comment>
<evidence type="ECO:0000256" key="3">
    <source>
        <dbReference type="ARBA" id="ARBA00004429"/>
    </source>
</evidence>
<dbReference type="EMBL" id="JAIOIU010000080">
    <property type="protein sequence ID" value="MBZ0159769.1"/>
    <property type="molecule type" value="Genomic_DNA"/>
</dbReference>
<keyword evidence="12" id="KW-0443">Lipid metabolism</keyword>
<evidence type="ECO:0000256" key="7">
    <source>
        <dbReference type="ARBA" id="ARBA00022516"/>
    </source>
</evidence>
<evidence type="ECO:0000256" key="18">
    <source>
        <dbReference type="SAM" id="Phobius"/>
    </source>
</evidence>
<reference evidence="19 20" key="1">
    <citation type="journal article" date="2021" name="bioRxiv">
        <title>Unraveling nitrogen, sulfur and carbon metabolic pathways and microbial community transcriptional responses to substrate deprivation and toxicity stresses in a bioreactor mimicking anoxic brackish coastal sediment conditions.</title>
        <authorList>
            <person name="Martins P.D."/>
            <person name="Echeveste M.J."/>
            <person name="Arshad A."/>
            <person name="Kurth J."/>
            <person name="Ouboter H."/>
            <person name="Jetten M.S.M."/>
            <person name="Welte C.U."/>
        </authorList>
    </citation>
    <scope>NUCLEOTIDE SEQUENCE [LARGE SCALE GENOMIC DNA]</scope>
    <source>
        <strain evidence="19">MAG_38</strain>
    </source>
</reference>
<dbReference type="EC" id="2.7.8.24" evidence="4"/>
<evidence type="ECO:0000256" key="6">
    <source>
        <dbReference type="ARBA" id="ARBA00022475"/>
    </source>
</evidence>
<comment type="cofactor">
    <cofactor evidence="2">
        <name>Mn(2+)</name>
        <dbReference type="ChEBI" id="CHEBI:29035"/>
    </cofactor>
</comment>
<evidence type="ECO:0000256" key="16">
    <source>
        <dbReference type="ARBA" id="ARBA00023264"/>
    </source>
</evidence>
<evidence type="ECO:0000256" key="5">
    <source>
        <dbReference type="ARBA" id="ARBA00015623"/>
    </source>
</evidence>
<evidence type="ECO:0000256" key="4">
    <source>
        <dbReference type="ARBA" id="ARBA00013195"/>
    </source>
</evidence>
<feature type="transmembrane region" description="Helical" evidence="18">
    <location>
        <begin position="83"/>
        <end position="109"/>
    </location>
</feature>
<feature type="transmembrane region" description="Helical" evidence="18">
    <location>
        <begin position="187"/>
        <end position="205"/>
    </location>
</feature>
<dbReference type="AlphaFoldDB" id="A0AAJ1AHV6"/>
<organism evidence="19 20">
    <name type="scientific">Candidatus Methylomirabilis tolerans</name>
    <dbReference type="NCBI Taxonomy" id="3123416"/>
    <lineage>
        <taxon>Bacteria</taxon>
        <taxon>Candidatus Methylomirabilota</taxon>
        <taxon>Candidatus Methylomirabilia</taxon>
        <taxon>Candidatus Methylomirabilales</taxon>
        <taxon>Candidatus Methylomirabilaceae</taxon>
        <taxon>Candidatus Methylomirabilis</taxon>
    </lineage>
</organism>
<sequence>MKSGERAWQQVMAWAVHLFTALGAIIGVWCLIAIHRGDYRGAFFGMVLAVAIDAADGPLARLARVKEVLPQFDGTKLDDIVDYLNYVVVPIVLIHAANLLPASISNWVLPMPLLTSAYRFCHISAKTPDHFFTGFPSYWNILVFYYYVGRSPLWFNAAFTLFAAMMVLVPIRYIYPGRTRTLRPLTIGLNILWGATLLIILWQFPDPSPSLVVWSLLYPIYYTILSFGLHWRFLWRAGEDLLN</sequence>
<keyword evidence="8" id="KW-0997">Cell inner membrane</keyword>
<evidence type="ECO:0000313" key="19">
    <source>
        <dbReference type="EMBL" id="MBZ0159769.1"/>
    </source>
</evidence>
<dbReference type="Gene3D" id="1.20.120.1760">
    <property type="match status" value="1"/>
</dbReference>
<evidence type="ECO:0000313" key="20">
    <source>
        <dbReference type="Proteomes" id="UP001197609"/>
    </source>
</evidence>
<evidence type="ECO:0000256" key="2">
    <source>
        <dbReference type="ARBA" id="ARBA00001936"/>
    </source>
</evidence>
<evidence type="ECO:0000256" key="11">
    <source>
        <dbReference type="ARBA" id="ARBA00022989"/>
    </source>
</evidence>
<evidence type="ECO:0000256" key="8">
    <source>
        <dbReference type="ARBA" id="ARBA00022519"/>
    </source>
</evidence>
<evidence type="ECO:0000256" key="12">
    <source>
        <dbReference type="ARBA" id="ARBA00023098"/>
    </source>
</evidence>
<evidence type="ECO:0000256" key="14">
    <source>
        <dbReference type="ARBA" id="ARBA00023209"/>
    </source>
</evidence>
<keyword evidence="11 18" id="KW-1133">Transmembrane helix</keyword>
<feature type="transmembrane region" description="Helical" evidence="18">
    <location>
        <begin position="211"/>
        <end position="234"/>
    </location>
</feature>
<accession>A0AAJ1AHV6</accession>
<feature type="transmembrane region" description="Helical" evidence="18">
    <location>
        <begin position="12"/>
        <end position="34"/>
    </location>
</feature>
<dbReference type="GO" id="GO:0008654">
    <property type="term" value="P:phospholipid biosynthetic process"/>
    <property type="evidence" value="ECO:0007669"/>
    <property type="project" value="UniProtKB-KW"/>
</dbReference>
<keyword evidence="7" id="KW-0444">Lipid biosynthesis</keyword>
<keyword evidence="6" id="KW-1003">Cell membrane</keyword>
<dbReference type="InterPro" id="IPR043130">
    <property type="entry name" value="CDP-OH_PTrfase_TM_dom"/>
</dbReference>
<keyword evidence="15" id="KW-0464">Manganese</keyword>
<evidence type="ECO:0000256" key="13">
    <source>
        <dbReference type="ARBA" id="ARBA00023136"/>
    </source>
</evidence>
<dbReference type="PIRSF" id="PIRSF000851">
    <property type="entry name" value="PcS"/>
    <property type="match status" value="1"/>
</dbReference>
<dbReference type="Proteomes" id="UP001197609">
    <property type="component" value="Unassembled WGS sequence"/>
</dbReference>
<keyword evidence="13 18" id="KW-0472">Membrane</keyword>
<dbReference type="GO" id="GO:0005886">
    <property type="term" value="C:plasma membrane"/>
    <property type="evidence" value="ECO:0007669"/>
    <property type="project" value="UniProtKB-SubCell"/>
</dbReference>
<comment type="catalytic activity">
    <reaction evidence="1">
        <text>a CDP-1,2-diacyl-sn-glycerol + choline = a 1,2-diacyl-sn-glycero-3-phosphocholine + CMP + H(+)</text>
        <dbReference type="Rhea" id="RHEA:14597"/>
        <dbReference type="ChEBI" id="CHEBI:15354"/>
        <dbReference type="ChEBI" id="CHEBI:15378"/>
        <dbReference type="ChEBI" id="CHEBI:57643"/>
        <dbReference type="ChEBI" id="CHEBI:58332"/>
        <dbReference type="ChEBI" id="CHEBI:60377"/>
        <dbReference type="EC" id="2.7.8.24"/>
    </reaction>
</comment>
<gene>
    <name evidence="19" type="ORF">K8G79_06510</name>
</gene>